<dbReference type="InterPro" id="IPR018044">
    <property type="entry name" value="Peptidase_S11"/>
</dbReference>
<comment type="similarity">
    <text evidence="1">Belongs to the peptidase S11 family.</text>
</comment>
<dbReference type="GO" id="GO:0008360">
    <property type="term" value="P:regulation of cell shape"/>
    <property type="evidence" value="ECO:0007669"/>
    <property type="project" value="UniProtKB-KW"/>
</dbReference>
<dbReference type="InterPro" id="IPR012338">
    <property type="entry name" value="Beta-lactam/transpept-like"/>
</dbReference>
<dbReference type="InterPro" id="IPR001967">
    <property type="entry name" value="Peptidase_S11_N"/>
</dbReference>
<dbReference type="GO" id="GO:0009002">
    <property type="term" value="F:serine-type D-Ala-D-Ala carboxypeptidase activity"/>
    <property type="evidence" value="ECO:0007669"/>
    <property type="project" value="InterPro"/>
</dbReference>
<keyword evidence="5" id="KW-0573">Peptidoglycan synthesis</keyword>
<comment type="caution">
    <text evidence="8">The sequence shown here is derived from an EMBL/GenBank/DDBJ whole genome shotgun (WGS) entry which is preliminary data.</text>
</comment>
<dbReference type="GO" id="GO:0046677">
    <property type="term" value="P:response to antibiotic"/>
    <property type="evidence" value="ECO:0007669"/>
    <property type="project" value="InterPro"/>
</dbReference>
<dbReference type="SUPFAM" id="SSF56601">
    <property type="entry name" value="beta-lactamase/transpeptidase-like"/>
    <property type="match status" value="1"/>
</dbReference>
<evidence type="ECO:0000256" key="1">
    <source>
        <dbReference type="ARBA" id="ARBA00007164"/>
    </source>
</evidence>
<gene>
    <name evidence="8" type="primary">pbpG_11</name>
    <name evidence="8" type="ORF">GALL_382440</name>
</gene>
<dbReference type="GO" id="GO:0006508">
    <property type="term" value="P:proteolysis"/>
    <property type="evidence" value="ECO:0007669"/>
    <property type="project" value="InterPro"/>
</dbReference>
<evidence type="ECO:0000256" key="6">
    <source>
        <dbReference type="ARBA" id="ARBA00023316"/>
    </source>
</evidence>
<dbReference type="PANTHER" id="PTHR35333:SF3">
    <property type="entry name" value="BETA-LACTAMASE-TYPE TRANSPEPTIDASE FOLD CONTAINING PROTEIN"/>
    <property type="match status" value="1"/>
</dbReference>
<dbReference type="InterPro" id="IPR000871">
    <property type="entry name" value="Beta-lactam_class-A"/>
</dbReference>
<evidence type="ECO:0000256" key="5">
    <source>
        <dbReference type="ARBA" id="ARBA00022984"/>
    </source>
</evidence>
<reference evidence="8" key="1">
    <citation type="submission" date="2016-10" db="EMBL/GenBank/DDBJ databases">
        <title>Sequence of Gallionella enrichment culture.</title>
        <authorList>
            <person name="Poehlein A."/>
            <person name="Muehling M."/>
            <person name="Daniel R."/>
        </authorList>
    </citation>
    <scope>NUCLEOTIDE SEQUENCE</scope>
</reference>
<keyword evidence="4" id="KW-0133">Cell shape</keyword>
<dbReference type="GO" id="GO:0009252">
    <property type="term" value="P:peptidoglycan biosynthetic process"/>
    <property type="evidence" value="ECO:0007669"/>
    <property type="project" value="UniProtKB-KW"/>
</dbReference>
<dbReference type="EC" id="3.4.21.-" evidence="8"/>
<dbReference type="GO" id="GO:0030655">
    <property type="term" value="P:beta-lactam antibiotic catabolic process"/>
    <property type="evidence" value="ECO:0007669"/>
    <property type="project" value="InterPro"/>
</dbReference>
<dbReference type="Gene3D" id="3.40.710.10">
    <property type="entry name" value="DD-peptidase/beta-lactamase superfamily"/>
    <property type="match status" value="1"/>
</dbReference>
<feature type="domain" description="Peptidase S11 D-alanyl-D-alanine carboxypeptidase A N-terminal" evidence="7">
    <location>
        <begin position="122"/>
        <end position="344"/>
    </location>
</feature>
<accession>A0A1J5QA04</accession>
<dbReference type="PRINTS" id="PR00725">
    <property type="entry name" value="DADACBPTASE1"/>
</dbReference>
<dbReference type="EMBL" id="MLJW01001123">
    <property type="protein sequence ID" value="OIQ80010.1"/>
    <property type="molecule type" value="Genomic_DNA"/>
</dbReference>
<name>A0A1J5QA04_9ZZZZ</name>
<dbReference type="GO" id="GO:0008800">
    <property type="term" value="F:beta-lactamase activity"/>
    <property type="evidence" value="ECO:0007669"/>
    <property type="project" value="InterPro"/>
</dbReference>
<evidence type="ECO:0000256" key="2">
    <source>
        <dbReference type="ARBA" id="ARBA00022729"/>
    </source>
</evidence>
<evidence type="ECO:0000313" key="8">
    <source>
        <dbReference type="EMBL" id="OIQ80010.1"/>
    </source>
</evidence>
<protein>
    <submittedName>
        <fullName evidence="8">D-alanyl-D-alanine endopeptidase</fullName>
        <ecNumber evidence="8">3.4.21.-</ecNumber>
    </submittedName>
</protein>
<dbReference type="GO" id="GO:0071555">
    <property type="term" value="P:cell wall organization"/>
    <property type="evidence" value="ECO:0007669"/>
    <property type="project" value="UniProtKB-KW"/>
</dbReference>
<dbReference type="PANTHER" id="PTHR35333">
    <property type="entry name" value="BETA-LACTAMASE"/>
    <property type="match status" value="1"/>
</dbReference>
<keyword evidence="3 8" id="KW-0378">Hydrolase</keyword>
<evidence type="ECO:0000256" key="3">
    <source>
        <dbReference type="ARBA" id="ARBA00022801"/>
    </source>
</evidence>
<dbReference type="Pfam" id="PF00768">
    <property type="entry name" value="Peptidase_S11"/>
    <property type="match status" value="1"/>
</dbReference>
<proteinExistence type="inferred from homology"/>
<dbReference type="AlphaFoldDB" id="A0A1J5QA04"/>
<organism evidence="8">
    <name type="scientific">mine drainage metagenome</name>
    <dbReference type="NCBI Taxonomy" id="410659"/>
    <lineage>
        <taxon>unclassified sequences</taxon>
        <taxon>metagenomes</taxon>
        <taxon>ecological metagenomes</taxon>
    </lineage>
</organism>
<evidence type="ECO:0000259" key="7">
    <source>
        <dbReference type="Pfam" id="PF00768"/>
    </source>
</evidence>
<evidence type="ECO:0000256" key="4">
    <source>
        <dbReference type="ARBA" id="ARBA00022960"/>
    </source>
</evidence>
<keyword evidence="6" id="KW-0961">Cell wall biogenesis/degradation</keyword>
<sequence length="381" mass="42193">MSLPQSLIRIPASFGRVLRGLSFGVCFAWLAPCLLLPAAAAQPATPALHGRRGAAAAHRALRERMRMRRVEAARRHRRRTAHAHHRMRRQVVYRHLVHRHPVHHPARRHHLGVSRRVHAAGLAVDARSAYVVDVDSGAVLLRKRADVVRPIASLTKLMLASVVLDSHPSMSQVIRITDDDIDRLKWSRSRLEPGMAFTRRELLNLALMSSENRAAHALARLYPGGVAACVAAMNRKARQLGMLHTIYLDPTGLNPGNRSTAADLTRLVRAAAAYPLIREFTTDRSRRVVARGETLMYRNTDHLVTDGWHLELQKTGFINESGHCLILDGHMDGHHVVVVLLGDPGGYADFADAEHIRVWLGREPGSAFAALKPDAARPGQG</sequence>
<keyword evidence="2" id="KW-0732">Signal</keyword>